<dbReference type="GO" id="GO:0006559">
    <property type="term" value="P:L-phenylalanine catabolic process"/>
    <property type="evidence" value="ECO:0007669"/>
    <property type="project" value="UniProtKB-UniRule"/>
</dbReference>
<evidence type="ECO:0000313" key="15">
    <source>
        <dbReference type="Proteomes" id="UP000198728"/>
    </source>
</evidence>
<keyword evidence="5 14" id="KW-0223">Dioxygenase</keyword>
<dbReference type="InterPro" id="IPR011051">
    <property type="entry name" value="RmlC_Cupin_sf"/>
</dbReference>
<evidence type="ECO:0000256" key="6">
    <source>
        <dbReference type="ARBA" id="ARBA00023002"/>
    </source>
</evidence>
<gene>
    <name evidence="14" type="ORF">SAMN04488094_108172</name>
</gene>
<keyword evidence="15" id="KW-1185">Reference proteome</keyword>
<dbReference type="OrthoDB" id="9811253at2"/>
<sequence>MNEQPKFSSLTSAGTPVGTEPGYMPGFGNDFETEALPGALPQGMNSPQKCAYGLYGEQLTGTAFTAPSHQNERTWCYRIRPSVKHVGRFHKIDVPYWKSAPCVDPDVISLGQYRWDPVPHGDTELSWVTGMRTMTTAGDVHTQAGMAAHIYLVTASMEDTYFFSADSELLVVPQEGRLRFCTELGVIDLEPKEIAILPRGLVYRVELIDGPARGFVCENYGQKFELPGRGPIGANCMANRRDFKTPVAAFEDRDVESRVIIKWQGQFHETTIDHSPLDVVAWHGNYAPVKYDLSTYCPIGAILFDHPDPSIFTVLTAPSSVPGTANIDFVLFRERWMVMEDTFRPPWYHKNVMSELMGNIYGEYDAKPQGFVPGGVSLHNMMLPHGPDNEAFEKATFADLQPNKLDNTMSFMFETRFPQHLTPFAATEAPLQDDYIDCWDSLKKRFDGTPEGNWTD</sequence>
<dbReference type="InterPro" id="IPR046452">
    <property type="entry name" value="HgmA_N"/>
</dbReference>
<feature type="binding site" evidence="11">
    <location>
        <position position="355"/>
    </location>
    <ligand>
        <name>Fe cation</name>
        <dbReference type="ChEBI" id="CHEBI:24875"/>
    </ligand>
</feature>
<evidence type="ECO:0000259" key="12">
    <source>
        <dbReference type="Pfam" id="PF04209"/>
    </source>
</evidence>
<evidence type="ECO:0000256" key="9">
    <source>
        <dbReference type="NCBIfam" id="TIGR01015"/>
    </source>
</evidence>
<comment type="cofactor">
    <cofactor evidence="1 11">
        <name>Fe cation</name>
        <dbReference type="ChEBI" id="CHEBI:24875"/>
    </cofactor>
</comment>
<dbReference type="Gene3D" id="2.60.120.10">
    <property type="entry name" value="Jelly Rolls"/>
    <property type="match status" value="1"/>
</dbReference>
<keyword evidence="8" id="KW-0585">Phenylalanine catabolism</keyword>
<evidence type="ECO:0000256" key="3">
    <source>
        <dbReference type="ARBA" id="ARBA00022723"/>
    </source>
</evidence>
<feature type="binding site" evidence="11">
    <location>
        <position position="364"/>
    </location>
    <ligand>
        <name>homogentisate</name>
        <dbReference type="ChEBI" id="CHEBI:16169"/>
    </ligand>
</feature>
<dbReference type="AlphaFoldDB" id="A0A1I1LKM4"/>
<dbReference type="EC" id="1.13.11.5" evidence="9"/>
<evidence type="ECO:0000256" key="8">
    <source>
        <dbReference type="ARBA" id="ARBA00023232"/>
    </source>
</evidence>
<keyword evidence="4" id="KW-0828">Tyrosine catabolism</keyword>
<dbReference type="InterPro" id="IPR014710">
    <property type="entry name" value="RmlC-like_jellyroll"/>
</dbReference>
<comment type="similarity">
    <text evidence="2">Belongs to the homogentisate dioxygenase family.</text>
</comment>
<reference evidence="14 15" key="1">
    <citation type="submission" date="2016-10" db="EMBL/GenBank/DDBJ databases">
        <authorList>
            <person name="de Groot N.N."/>
        </authorList>
    </citation>
    <scope>NUCLEOTIDE SEQUENCE [LARGE SCALE GENOMIC DNA]</scope>
    <source>
        <strain evidence="14 15">DSM 19548</strain>
    </source>
</reference>
<dbReference type="GO" id="GO:0005737">
    <property type="term" value="C:cytoplasm"/>
    <property type="evidence" value="ECO:0007669"/>
    <property type="project" value="TreeGrafter"/>
</dbReference>
<dbReference type="NCBIfam" id="TIGR01015">
    <property type="entry name" value="hmgA"/>
    <property type="match status" value="1"/>
</dbReference>
<dbReference type="InterPro" id="IPR005708">
    <property type="entry name" value="Homogentis_dOase"/>
</dbReference>
<evidence type="ECO:0000256" key="4">
    <source>
        <dbReference type="ARBA" id="ARBA00022878"/>
    </source>
</evidence>
<dbReference type="Proteomes" id="UP000198728">
    <property type="component" value="Unassembled WGS sequence"/>
</dbReference>
<dbReference type="GO" id="GO:0004411">
    <property type="term" value="F:homogentisate 1,2-dioxygenase activity"/>
    <property type="evidence" value="ECO:0007669"/>
    <property type="project" value="UniProtKB-UniRule"/>
</dbReference>
<dbReference type="Pfam" id="PF04209">
    <property type="entry name" value="HgmA_C"/>
    <property type="match status" value="1"/>
</dbReference>
<feature type="binding site" evidence="11">
    <location>
        <position position="349"/>
    </location>
    <ligand>
        <name>Fe cation</name>
        <dbReference type="ChEBI" id="CHEBI:24875"/>
    </ligand>
</feature>
<dbReference type="GO" id="GO:0046872">
    <property type="term" value="F:metal ion binding"/>
    <property type="evidence" value="ECO:0007669"/>
    <property type="project" value="UniProtKB-KW"/>
</dbReference>
<evidence type="ECO:0000256" key="5">
    <source>
        <dbReference type="ARBA" id="ARBA00022964"/>
    </source>
</evidence>
<dbReference type="InterPro" id="IPR046451">
    <property type="entry name" value="HgmA_C"/>
</dbReference>
<evidence type="ECO:0000256" key="11">
    <source>
        <dbReference type="PIRSR" id="PIRSR605708-2"/>
    </source>
</evidence>
<feature type="domain" description="Homogentisate 1,2-dioxygenase C-terminal" evidence="12">
    <location>
        <begin position="295"/>
        <end position="446"/>
    </location>
</feature>
<proteinExistence type="inferred from homology"/>
<dbReference type="CDD" id="cd07000">
    <property type="entry name" value="cupin_HGO_N"/>
    <property type="match status" value="1"/>
</dbReference>
<dbReference type="PANTHER" id="PTHR11056:SF0">
    <property type="entry name" value="HOMOGENTISATE 1,2-DIOXYGENASE"/>
    <property type="match status" value="1"/>
</dbReference>
<evidence type="ECO:0000313" key="14">
    <source>
        <dbReference type="EMBL" id="SFC73581.1"/>
    </source>
</evidence>
<evidence type="ECO:0000256" key="2">
    <source>
        <dbReference type="ARBA" id="ARBA00007757"/>
    </source>
</evidence>
<evidence type="ECO:0000256" key="1">
    <source>
        <dbReference type="ARBA" id="ARBA00001962"/>
    </source>
</evidence>
<name>A0A1I1LKM4_9RHOB</name>
<keyword evidence="3 11" id="KW-0479">Metal-binding</keyword>
<feature type="active site" description="Proton acceptor" evidence="10">
    <location>
        <position position="306"/>
    </location>
</feature>
<dbReference type="Pfam" id="PF20510">
    <property type="entry name" value="HgmA_N"/>
    <property type="match status" value="1"/>
</dbReference>
<evidence type="ECO:0000256" key="10">
    <source>
        <dbReference type="PIRSR" id="PIRSR605708-1"/>
    </source>
</evidence>
<feature type="binding site" evidence="11">
    <location>
        <position position="385"/>
    </location>
    <ligand>
        <name>homogentisate</name>
        <dbReference type="ChEBI" id="CHEBI:16169"/>
    </ligand>
</feature>
<feature type="domain" description="Homogentisate 1,2-dioxygenase N-terminal" evidence="13">
    <location>
        <begin position="23"/>
        <end position="293"/>
    </location>
</feature>
<dbReference type="EMBL" id="FOLG01000008">
    <property type="protein sequence ID" value="SFC73581.1"/>
    <property type="molecule type" value="Genomic_DNA"/>
</dbReference>
<keyword evidence="6" id="KW-0560">Oxidoreductase</keyword>
<dbReference type="STRING" id="441112.SAMN04488094_108172"/>
<dbReference type="FunFam" id="2.60.120.10:FF:000034">
    <property type="entry name" value="Homogentisate 1,2-dioxygenase"/>
    <property type="match status" value="1"/>
</dbReference>
<organism evidence="14 15">
    <name type="scientific">Tropicimonas isoalkanivorans</name>
    <dbReference type="NCBI Taxonomy" id="441112"/>
    <lineage>
        <taxon>Bacteria</taxon>
        <taxon>Pseudomonadati</taxon>
        <taxon>Pseudomonadota</taxon>
        <taxon>Alphaproteobacteria</taxon>
        <taxon>Rhodobacterales</taxon>
        <taxon>Roseobacteraceae</taxon>
        <taxon>Tropicimonas</taxon>
    </lineage>
</organism>
<dbReference type="PANTHER" id="PTHR11056">
    <property type="entry name" value="HOMOGENTISATE 1,2-DIOXYGENASE"/>
    <property type="match status" value="1"/>
</dbReference>
<dbReference type="GO" id="GO:0006572">
    <property type="term" value="P:L-tyrosine catabolic process"/>
    <property type="evidence" value="ECO:0007669"/>
    <property type="project" value="UniProtKB-UniRule"/>
</dbReference>
<accession>A0A1I1LKM4</accession>
<protein>
    <recommendedName>
        <fullName evidence="9">Homogentisate 1,2-dioxygenase</fullName>
        <ecNumber evidence="9">1.13.11.5</ecNumber>
    </recommendedName>
</protein>
<feature type="binding site" evidence="11">
    <location>
        <position position="385"/>
    </location>
    <ligand>
        <name>Fe cation</name>
        <dbReference type="ChEBI" id="CHEBI:24875"/>
    </ligand>
</feature>
<keyword evidence="7 11" id="KW-0408">Iron</keyword>
<dbReference type="SUPFAM" id="SSF51182">
    <property type="entry name" value="RmlC-like cupins"/>
    <property type="match status" value="1"/>
</dbReference>
<evidence type="ECO:0000259" key="13">
    <source>
        <dbReference type="Pfam" id="PF20510"/>
    </source>
</evidence>
<evidence type="ECO:0000256" key="7">
    <source>
        <dbReference type="ARBA" id="ARBA00023004"/>
    </source>
</evidence>